<organism evidence="1 2">
    <name type="scientific">Araneus ventricosus</name>
    <name type="common">Orbweaver spider</name>
    <name type="synonym">Epeira ventricosa</name>
    <dbReference type="NCBI Taxonomy" id="182803"/>
    <lineage>
        <taxon>Eukaryota</taxon>
        <taxon>Metazoa</taxon>
        <taxon>Ecdysozoa</taxon>
        <taxon>Arthropoda</taxon>
        <taxon>Chelicerata</taxon>
        <taxon>Arachnida</taxon>
        <taxon>Araneae</taxon>
        <taxon>Araneomorphae</taxon>
        <taxon>Entelegynae</taxon>
        <taxon>Araneoidea</taxon>
        <taxon>Araneidae</taxon>
        <taxon>Araneus</taxon>
    </lineage>
</organism>
<dbReference type="EMBL" id="BGPR01007477">
    <property type="protein sequence ID" value="GBN27128.1"/>
    <property type="molecule type" value="Genomic_DNA"/>
</dbReference>
<dbReference type="PANTHER" id="PTHR46060">
    <property type="entry name" value="MARINER MOS1 TRANSPOSASE-LIKE PROTEIN"/>
    <property type="match status" value="1"/>
</dbReference>
<sequence>MFKNGCTNVHYEDHSGRPNLVTDELTIKINEKIRENHCLTITQLLLEFPQISGSLLHEIVVRKLGYHKFRARWVPKLLTEDYKKQCMAASLEFLKAYHKDGDPLLDHVVTGDETWVKHVNCETKRQSMQWGHKSSPRKPRKCF</sequence>
<proteinExistence type="predicted"/>
<dbReference type="GO" id="GO:0003676">
    <property type="term" value="F:nucleic acid binding"/>
    <property type="evidence" value="ECO:0007669"/>
    <property type="project" value="InterPro"/>
</dbReference>
<name>A0A4Y2MIY9_ARAVE</name>
<dbReference type="PANTHER" id="PTHR46060:SF1">
    <property type="entry name" value="MARINER MOS1 TRANSPOSASE-LIKE PROTEIN"/>
    <property type="match status" value="1"/>
</dbReference>
<gene>
    <name evidence="1" type="ORF">AVEN_120324_1</name>
</gene>
<accession>A0A4Y2MIY9</accession>
<dbReference type="Proteomes" id="UP000499080">
    <property type="component" value="Unassembled WGS sequence"/>
</dbReference>
<comment type="caution">
    <text evidence="1">The sequence shown here is derived from an EMBL/GenBank/DDBJ whole genome shotgun (WGS) entry which is preliminary data.</text>
</comment>
<keyword evidence="2" id="KW-1185">Reference proteome</keyword>
<dbReference type="Gene3D" id="3.30.420.10">
    <property type="entry name" value="Ribonuclease H-like superfamily/Ribonuclease H"/>
    <property type="match status" value="1"/>
</dbReference>
<dbReference type="InterPro" id="IPR036397">
    <property type="entry name" value="RNaseH_sf"/>
</dbReference>
<evidence type="ECO:0000313" key="1">
    <source>
        <dbReference type="EMBL" id="GBN27128.1"/>
    </source>
</evidence>
<dbReference type="OrthoDB" id="6572822at2759"/>
<evidence type="ECO:0008006" key="3">
    <source>
        <dbReference type="Google" id="ProtNLM"/>
    </source>
</evidence>
<evidence type="ECO:0000313" key="2">
    <source>
        <dbReference type="Proteomes" id="UP000499080"/>
    </source>
</evidence>
<dbReference type="AlphaFoldDB" id="A0A4Y2MIY9"/>
<protein>
    <recommendedName>
        <fullName evidence="3">Histone-lysine N-methyltransferase SETMAR</fullName>
    </recommendedName>
</protein>
<reference evidence="1 2" key="1">
    <citation type="journal article" date="2019" name="Sci. Rep.">
        <title>Orb-weaving spider Araneus ventricosus genome elucidates the spidroin gene catalogue.</title>
        <authorList>
            <person name="Kono N."/>
            <person name="Nakamura H."/>
            <person name="Ohtoshi R."/>
            <person name="Moran D.A.P."/>
            <person name="Shinohara A."/>
            <person name="Yoshida Y."/>
            <person name="Fujiwara M."/>
            <person name="Mori M."/>
            <person name="Tomita M."/>
            <person name="Arakawa K."/>
        </authorList>
    </citation>
    <scope>NUCLEOTIDE SEQUENCE [LARGE SCALE GENOMIC DNA]</scope>
</reference>
<dbReference type="InterPro" id="IPR052709">
    <property type="entry name" value="Transposase-MT_Hybrid"/>
</dbReference>